<gene>
    <name evidence="2" type="ORF">T265_09903</name>
</gene>
<feature type="region of interest" description="Disordered" evidence="1">
    <location>
        <begin position="1"/>
        <end position="70"/>
    </location>
</feature>
<sequence>MQSCGSSSRIPIASAIDSSLDRTSRGPFRGTHHIPGTSERTTTGTIQTTIDRRGDRNPTAGSTTLHPKENCATSELELAYETSGPTTCPTVTAAE</sequence>
<evidence type="ECO:0000313" key="3">
    <source>
        <dbReference type="Proteomes" id="UP000054324"/>
    </source>
</evidence>
<dbReference type="EMBL" id="KL596935">
    <property type="protein sequence ID" value="KER21871.1"/>
    <property type="molecule type" value="Genomic_DNA"/>
</dbReference>
<evidence type="ECO:0000313" key="2">
    <source>
        <dbReference type="EMBL" id="KER21871.1"/>
    </source>
</evidence>
<name>A0A074Z453_OPIVI</name>
<dbReference type="GeneID" id="20324071"/>
<feature type="compositionally biased region" description="Low complexity" evidence="1">
    <location>
        <begin position="34"/>
        <end position="49"/>
    </location>
</feature>
<evidence type="ECO:0000256" key="1">
    <source>
        <dbReference type="SAM" id="MobiDB-lite"/>
    </source>
</evidence>
<protein>
    <submittedName>
        <fullName evidence="2">Uncharacterized protein</fullName>
    </submittedName>
</protein>
<dbReference type="RefSeq" id="XP_009174381.1">
    <property type="nucleotide sequence ID" value="XM_009176117.1"/>
</dbReference>
<keyword evidence="3" id="KW-1185">Reference proteome</keyword>
<accession>A0A074Z453</accession>
<dbReference type="KEGG" id="ovi:T265_09903"/>
<dbReference type="AlphaFoldDB" id="A0A074Z453"/>
<reference evidence="2 3" key="1">
    <citation type="submission" date="2013-11" db="EMBL/GenBank/DDBJ databases">
        <title>Opisthorchis viverrini - life in the bile duct.</title>
        <authorList>
            <person name="Young N.D."/>
            <person name="Nagarajan N."/>
            <person name="Lin S.J."/>
            <person name="Korhonen P.K."/>
            <person name="Jex A.R."/>
            <person name="Hall R.S."/>
            <person name="Safavi-Hemami H."/>
            <person name="Kaewkong W."/>
            <person name="Bertrand D."/>
            <person name="Gao S."/>
            <person name="Seet Q."/>
            <person name="Wongkham S."/>
            <person name="Teh B.T."/>
            <person name="Wongkham C."/>
            <person name="Intapan P.M."/>
            <person name="Maleewong W."/>
            <person name="Yang X."/>
            <person name="Hu M."/>
            <person name="Wang Z."/>
            <person name="Hofmann A."/>
            <person name="Sternberg P.W."/>
            <person name="Tan P."/>
            <person name="Wang J."/>
            <person name="Gasser R.B."/>
        </authorList>
    </citation>
    <scope>NUCLEOTIDE SEQUENCE [LARGE SCALE GENOMIC DNA]</scope>
</reference>
<dbReference type="Proteomes" id="UP000054324">
    <property type="component" value="Unassembled WGS sequence"/>
</dbReference>
<organism evidence="2 3">
    <name type="scientific">Opisthorchis viverrini</name>
    <name type="common">Southeast Asian liver fluke</name>
    <dbReference type="NCBI Taxonomy" id="6198"/>
    <lineage>
        <taxon>Eukaryota</taxon>
        <taxon>Metazoa</taxon>
        <taxon>Spiralia</taxon>
        <taxon>Lophotrochozoa</taxon>
        <taxon>Platyhelminthes</taxon>
        <taxon>Trematoda</taxon>
        <taxon>Digenea</taxon>
        <taxon>Opisthorchiida</taxon>
        <taxon>Opisthorchiata</taxon>
        <taxon>Opisthorchiidae</taxon>
        <taxon>Opisthorchis</taxon>
    </lineage>
</organism>
<proteinExistence type="predicted"/>
<dbReference type="OrthoDB" id="6252479at2759"/>
<dbReference type="CTD" id="20324071"/>